<reference evidence="7" key="1">
    <citation type="submission" date="2023-07" db="EMBL/GenBank/DDBJ databases">
        <title>Chromosome-level Genome Assembly of Striped Snakehead (Channa striata).</title>
        <authorList>
            <person name="Liu H."/>
        </authorList>
    </citation>
    <scope>NUCLEOTIDE SEQUENCE</scope>
    <source>
        <strain evidence="7">Gz</strain>
        <tissue evidence="7">Muscle</tissue>
    </source>
</reference>
<keyword evidence="5" id="KW-0732">Signal</keyword>
<name>A0AA88P2I6_CHASR</name>
<evidence type="ECO:0000256" key="3">
    <source>
        <dbReference type="ARBA" id="ARBA00022989"/>
    </source>
</evidence>
<keyword evidence="3" id="KW-1133">Transmembrane helix</keyword>
<dbReference type="Proteomes" id="UP001187415">
    <property type="component" value="Unassembled WGS sequence"/>
</dbReference>
<evidence type="ECO:0000256" key="1">
    <source>
        <dbReference type="ARBA" id="ARBA00004370"/>
    </source>
</evidence>
<sequence length="232" mass="25548">MQLPKRLLGVFLWLLYNKDVWAATFKLALIGPWSCDPMFSRAMPMVAANLALSRLRSDTGMSRGYWYDVKLLDEDCSASKALTKLGNFEGYGHTYIGPFSPALCHAASLLAQHWDAGLASPGCLNADWPNLPPITPPSRVLFTVLRFFRWAHVAIISAPTDLWESTGQEVASALRALGLLIHPVVTMETKKNGGALEALRVVRNADKVKVVIMCMSSVLLGGSIRKSSYWLL</sequence>
<dbReference type="InterPro" id="IPR001828">
    <property type="entry name" value="ANF_lig-bd_rcpt"/>
</dbReference>
<evidence type="ECO:0000313" key="8">
    <source>
        <dbReference type="Proteomes" id="UP001187415"/>
    </source>
</evidence>
<comment type="subcellular location">
    <subcellularLocation>
        <location evidence="1">Membrane</location>
    </subcellularLocation>
</comment>
<keyword evidence="4" id="KW-0472">Membrane</keyword>
<dbReference type="GO" id="GO:0016020">
    <property type="term" value="C:membrane"/>
    <property type="evidence" value="ECO:0007669"/>
    <property type="project" value="UniProtKB-SubCell"/>
</dbReference>
<feature type="chain" id="PRO_5041689389" description="Receptor ligand binding region domain-containing protein" evidence="5">
    <location>
        <begin position="23"/>
        <end position="232"/>
    </location>
</feature>
<evidence type="ECO:0000256" key="2">
    <source>
        <dbReference type="ARBA" id="ARBA00022692"/>
    </source>
</evidence>
<evidence type="ECO:0000256" key="5">
    <source>
        <dbReference type="SAM" id="SignalP"/>
    </source>
</evidence>
<dbReference type="Pfam" id="PF01094">
    <property type="entry name" value="ANF_receptor"/>
    <property type="match status" value="1"/>
</dbReference>
<keyword evidence="8" id="KW-1185">Reference proteome</keyword>
<comment type="caution">
    <text evidence="7">The sequence shown here is derived from an EMBL/GenBank/DDBJ whole genome shotgun (WGS) entry which is preliminary data.</text>
</comment>
<dbReference type="InterPro" id="IPR028082">
    <property type="entry name" value="Peripla_BP_I"/>
</dbReference>
<feature type="domain" description="Receptor ligand binding region" evidence="6">
    <location>
        <begin position="45"/>
        <end position="218"/>
    </location>
</feature>
<gene>
    <name evidence="7" type="ORF">Q5P01_003166</name>
</gene>
<organism evidence="7 8">
    <name type="scientific">Channa striata</name>
    <name type="common">Snakehead murrel</name>
    <name type="synonym">Ophicephalus striatus</name>
    <dbReference type="NCBI Taxonomy" id="64152"/>
    <lineage>
        <taxon>Eukaryota</taxon>
        <taxon>Metazoa</taxon>
        <taxon>Chordata</taxon>
        <taxon>Craniata</taxon>
        <taxon>Vertebrata</taxon>
        <taxon>Euteleostomi</taxon>
        <taxon>Actinopterygii</taxon>
        <taxon>Neopterygii</taxon>
        <taxon>Teleostei</taxon>
        <taxon>Neoteleostei</taxon>
        <taxon>Acanthomorphata</taxon>
        <taxon>Anabantaria</taxon>
        <taxon>Anabantiformes</taxon>
        <taxon>Channoidei</taxon>
        <taxon>Channidae</taxon>
        <taxon>Channa</taxon>
    </lineage>
</organism>
<proteinExistence type="predicted"/>
<evidence type="ECO:0000313" key="7">
    <source>
        <dbReference type="EMBL" id="KAK2863633.1"/>
    </source>
</evidence>
<evidence type="ECO:0000256" key="4">
    <source>
        <dbReference type="ARBA" id="ARBA00023136"/>
    </source>
</evidence>
<evidence type="ECO:0000259" key="6">
    <source>
        <dbReference type="Pfam" id="PF01094"/>
    </source>
</evidence>
<accession>A0AA88P2I6</accession>
<dbReference type="EMBL" id="JAUPFM010000001">
    <property type="protein sequence ID" value="KAK2863633.1"/>
    <property type="molecule type" value="Genomic_DNA"/>
</dbReference>
<feature type="signal peptide" evidence="5">
    <location>
        <begin position="1"/>
        <end position="22"/>
    </location>
</feature>
<dbReference type="SUPFAM" id="SSF53822">
    <property type="entry name" value="Periplasmic binding protein-like I"/>
    <property type="match status" value="1"/>
</dbReference>
<dbReference type="AlphaFoldDB" id="A0AA88P2I6"/>
<dbReference type="Gene3D" id="3.40.50.2300">
    <property type="match status" value="2"/>
</dbReference>
<protein>
    <recommendedName>
        <fullName evidence="6">Receptor ligand binding region domain-containing protein</fullName>
    </recommendedName>
</protein>
<keyword evidence="2" id="KW-0812">Transmembrane</keyword>